<organism evidence="1 2">
    <name type="scientific">Solanum commersonii</name>
    <name type="common">Commerson's wild potato</name>
    <name type="synonym">Commerson's nightshade</name>
    <dbReference type="NCBI Taxonomy" id="4109"/>
    <lineage>
        <taxon>Eukaryota</taxon>
        <taxon>Viridiplantae</taxon>
        <taxon>Streptophyta</taxon>
        <taxon>Embryophyta</taxon>
        <taxon>Tracheophyta</taxon>
        <taxon>Spermatophyta</taxon>
        <taxon>Magnoliopsida</taxon>
        <taxon>eudicotyledons</taxon>
        <taxon>Gunneridae</taxon>
        <taxon>Pentapetalae</taxon>
        <taxon>asterids</taxon>
        <taxon>lamiids</taxon>
        <taxon>Solanales</taxon>
        <taxon>Solanaceae</taxon>
        <taxon>Solanoideae</taxon>
        <taxon>Solaneae</taxon>
        <taxon>Solanum</taxon>
    </lineage>
</organism>
<comment type="caution">
    <text evidence="1">The sequence shown here is derived from an EMBL/GenBank/DDBJ whole genome shotgun (WGS) entry which is preliminary data.</text>
</comment>
<protein>
    <submittedName>
        <fullName evidence="1">Uncharacterized protein</fullName>
    </submittedName>
</protein>
<dbReference type="OrthoDB" id="6066220at2759"/>
<dbReference type="AlphaFoldDB" id="A0A9J6AZF1"/>
<proteinExistence type="predicted"/>
<gene>
    <name evidence="1" type="ORF">H5410_001391</name>
</gene>
<reference evidence="1 2" key="1">
    <citation type="submission" date="2020-09" db="EMBL/GenBank/DDBJ databases">
        <title>De no assembly of potato wild relative species, Solanum commersonii.</title>
        <authorList>
            <person name="Cho K."/>
        </authorList>
    </citation>
    <scope>NUCLEOTIDE SEQUENCE [LARGE SCALE GENOMIC DNA]</scope>
    <source>
        <strain evidence="1">LZ3.2</strain>
        <tissue evidence="1">Leaf</tissue>
    </source>
</reference>
<keyword evidence="2" id="KW-1185">Reference proteome</keyword>
<evidence type="ECO:0000313" key="1">
    <source>
        <dbReference type="EMBL" id="KAG5629674.1"/>
    </source>
</evidence>
<sequence length="106" mass="11791">MIINLASNMYLDYKSLMNIAFMCLNMEILDVSSCTNHTEADNCPRINHIGEGTALFNLEVISAVGSTLNDGPGHDWKYMFSPVEMKLGELRSDNRGLTCTKDVKCP</sequence>
<name>A0A9J6AZF1_SOLCO</name>
<dbReference type="Proteomes" id="UP000824120">
    <property type="component" value="Chromosome 1"/>
</dbReference>
<evidence type="ECO:0000313" key="2">
    <source>
        <dbReference type="Proteomes" id="UP000824120"/>
    </source>
</evidence>
<dbReference type="EMBL" id="JACXVP010000001">
    <property type="protein sequence ID" value="KAG5629674.1"/>
    <property type="molecule type" value="Genomic_DNA"/>
</dbReference>
<accession>A0A9J6AZF1</accession>